<evidence type="ECO:0000256" key="4">
    <source>
        <dbReference type="ARBA" id="ARBA00022759"/>
    </source>
</evidence>
<dbReference type="GO" id="GO:0004519">
    <property type="term" value="F:endonuclease activity"/>
    <property type="evidence" value="ECO:0007669"/>
    <property type="project" value="UniProtKB-KW"/>
</dbReference>
<proteinExistence type="predicted"/>
<keyword evidence="1" id="KW-0808">Transferase</keyword>
<keyword evidence="2" id="KW-0548">Nucleotidyltransferase</keyword>
<dbReference type="SUPFAM" id="SSF50630">
    <property type="entry name" value="Acid proteases"/>
    <property type="match status" value="1"/>
</dbReference>
<accession>A0AAW1LRX3</accession>
<dbReference type="InterPro" id="IPR043502">
    <property type="entry name" value="DNA/RNA_pol_sf"/>
</dbReference>
<dbReference type="InterPro" id="IPR000477">
    <property type="entry name" value="RT_dom"/>
</dbReference>
<dbReference type="PANTHER" id="PTHR37984:SF5">
    <property type="entry name" value="PROTEIN NYNRIN-LIKE"/>
    <property type="match status" value="1"/>
</dbReference>
<dbReference type="Proteomes" id="UP001458880">
    <property type="component" value="Unassembled WGS sequence"/>
</dbReference>
<keyword evidence="4" id="KW-0378">Hydrolase</keyword>
<dbReference type="InterPro" id="IPR050951">
    <property type="entry name" value="Retrovirus_Pol_polyprotein"/>
</dbReference>
<protein>
    <recommendedName>
        <fullName evidence="5">Reverse transcriptase domain-containing protein</fullName>
    </recommendedName>
</protein>
<dbReference type="AlphaFoldDB" id="A0AAW1LRX3"/>
<gene>
    <name evidence="6" type="ORF">QE152_g10937</name>
</gene>
<evidence type="ECO:0000256" key="2">
    <source>
        <dbReference type="ARBA" id="ARBA00022695"/>
    </source>
</evidence>
<name>A0AAW1LRX3_POPJA</name>
<dbReference type="SUPFAM" id="SSF56672">
    <property type="entry name" value="DNA/RNA polymerases"/>
    <property type="match status" value="1"/>
</dbReference>
<dbReference type="InterPro" id="IPR021109">
    <property type="entry name" value="Peptidase_aspartic_dom_sf"/>
</dbReference>
<dbReference type="EMBL" id="JASPKY010000103">
    <property type="protein sequence ID" value="KAK9737218.1"/>
    <property type="molecule type" value="Genomic_DNA"/>
</dbReference>
<organism evidence="6 7">
    <name type="scientific">Popillia japonica</name>
    <name type="common">Japanese beetle</name>
    <dbReference type="NCBI Taxonomy" id="7064"/>
    <lineage>
        <taxon>Eukaryota</taxon>
        <taxon>Metazoa</taxon>
        <taxon>Ecdysozoa</taxon>
        <taxon>Arthropoda</taxon>
        <taxon>Hexapoda</taxon>
        <taxon>Insecta</taxon>
        <taxon>Pterygota</taxon>
        <taxon>Neoptera</taxon>
        <taxon>Endopterygota</taxon>
        <taxon>Coleoptera</taxon>
        <taxon>Polyphaga</taxon>
        <taxon>Scarabaeiformia</taxon>
        <taxon>Scarabaeidae</taxon>
        <taxon>Rutelinae</taxon>
        <taxon>Popillia</taxon>
    </lineage>
</organism>
<dbReference type="GO" id="GO:0071897">
    <property type="term" value="P:DNA biosynthetic process"/>
    <property type="evidence" value="ECO:0007669"/>
    <property type="project" value="UniProtKB-ARBA"/>
</dbReference>
<sequence length="325" mass="36805">MGLADSEPFSSSVSLFDLIISMGLADSEPFSSSVSLFARREGKAVEISKEQAKQLQAECEVTAIRRERPKSEKSYETRKENQCSYCGYKHIKGKCPAYGKKCSECQGKNHFAAVCKRKKKIKKNVNEIQQEEEDEEKSSEEEEVYIDNVEMKIVGSLNKARAAELMWSETINVEGQEVLFKLDTGAEVNVLTYETVHRLGLGKNIRKTNVTLVSYGNGVQVYFDDLIISGTTELEHDMNIRKVLDRAVKYNIKFNKSKVQFKSQKVKFMGQYFSSRGIEPSQTHIKAIVDMPKPQCKSDVLRLLGMAKFLGKHIPNMSKIKPNAY</sequence>
<evidence type="ECO:0000313" key="6">
    <source>
        <dbReference type="EMBL" id="KAK9737218.1"/>
    </source>
</evidence>
<evidence type="ECO:0000313" key="7">
    <source>
        <dbReference type="Proteomes" id="UP001458880"/>
    </source>
</evidence>
<dbReference type="Gene3D" id="3.30.70.270">
    <property type="match status" value="2"/>
</dbReference>
<dbReference type="Pfam" id="PF00078">
    <property type="entry name" value="RVT_1"/>
    <property type="match status" value="1"/>
</dbReference>
<dbReference type="InterPro" id="IPR043128">
    <property type="entry name" value="Rev_trsase/Diguanyl_cyclase"/>
</dbReference>
<evidence type="ECO:0000256" key="1">
    <source>
        <dbReference type="ARBA" id="ARBA00022679"/>
    </source>
</evidence>
<comment type="caution">
    <text evidence="6">The sequence shown here is derived from an EMBL/GenBank/DDBJ whole genome shotgun (WGS) entry which is preliminary data.</text>
</comment>
<dbReference type="GO" id="GO:0016779">
    <property type="term" value="F:nucleotidyltransferase activity"/>
    <property type="evidence" value="ECO:0007669"/>
    <property type="project" value="UniProtKB-KW"/>
</dbReference>
<dbReference type="PANTHER" id="PTHR37984">
    <property type="entry name" value="PROTEIN CBG26694"/>
    <property type="match status" value="1"/>
</dbReference>
<evidence type="ECO:0000256" key="3">
    <source>
        <dbReference type="ARBA" id="ARBA00022722"/>
    </source>
</evidence>
<keyword evidence="3" id="KW-0540">Nuclease</keyword>
<keyword evidence="7" id="KW-1185">Reference proteome</keyword>
<feature type="domain" description="Reverse transcriptase" evidence="5">
    <location>
        <begin position="209"/>
        <end position="271"/>
    </location>
</feature>
<keyword evidence="4" id="KW-0255">Endonuclease</keyword>
<reference evidence="6 7" key="1">
    <citation type="journal article" date="2024" name="BMC Genomics">
        <title>De novo assembly and annotation of Popillia japonica's genome with initial clues to its potential as an invasive pest.</title>
        <authorList>
            <person name="Cucini C."/>
            <person name="Boschi S."/>
            <person name="Funari R."/>
            <person name="Cardaioli E."/>
            <person name="Iannotti N."/>
            <person name="Marturano G."/>
            <person name="Paoli F."/>
            <person name="Bruttini M."/>
            <person name="Carapelli A."/>
            <person name="Frati F."/>
            <person name="Nardi F."/>
        </authorList>
    </citation>
    <scope>NUCLEOTIDE SEQUENCE [LARGE SCALE GENOMIC DNA]</scope>
    <source>
        <strain evidence="6">DMR45628</strain>
    </source>
</reference>
<evidence type="ECO:0000259" key="5">
    <source>
        <dbReference type="Pfam" id="PF00078"/>
    </source>
</evidence>